<dbReference type="PANTHER" id="PTHR43833">
    <property type="entry name" value="POTASSIUM CHANNEL PROTEIN 2-RELATED-RELATED"/>
    <property type="match status" value="1"/>
</dbReference>
<dbReference type="PANTHER" id="PTHR43833:SF9">
    <property type="entry name" value="POTASSIUM CHANNEL PROTEIN YUGO-RELATED"/>
    <property type="match status" value="1"/>
</dbReference>
<comment type="caution">
    <text evidence="3">The sequence shown here is derived from an EMBL/GenBank/DDBJ whole genome shotgun (WGS) entry which is preliminary data.</text>
</comment>
<evidence type="ECO:0000256" key="1">
    <source>
        <dbReference type="SAM" id="Phobius"/>
    </source>
</evidence>
<dbReference type="GO" id="GO:0034220">
    <property type="term" value="P:monoatomic ion transmembrane transport"/>
    <property type="evidence" value="ECO:0007669"/>
    <property type="project" value="UniProtKB-KW"/>
</dbReference>
<evidence type="ECO:0000259" key="2">
    <source>
        <dbReference type="Pfam" id="PF07885"/>
    </source>
</evidence>
<evidence type="ECO:0000313" key="3">
    <source>
        <dbReference type="EMBL" id="PQJ52874.1"/>
    </source>
</evidence>
<keyword evidence="1" id="KW-0812">Transmembrane</keyword>
<feature type="transmembrane region" description="Helical" evidence="1">
    <location>
        <begin position="21"/>
        <end position="40"/>
    </location>
</feature>
<dbReference type="Gene3D" id="3.40.50.720">
    <property type="entry name" value="NAD(P)-binding Rossmann-like Domain"/>
    <property type="match status" value="1"/>
</dbReference>
<keyword evidence="4" id="KW-1185">Reference proteome</keyword>
<feature type="domain" description="Potassium channel" evidence="2">
    <location>
        <begin position="26"/>
        <end position="101"/>
    </location>
</feature>
<gene>
    <name evidence="3" type="ORF">BTO11_03860</name>
</gene>
<sequence length="357" mass="40748">MFINRLAILLRKHFIHVSWMSIFSLLCFHAILSWLLLYWAQEYELTNLSSYIYYYVVTTSTVGYGDLSPSSFEGKLVVALVQIPLGLAIFAALLGKLGRSVSRVLRQVMTGTKDFSEEDSHILIFGWHEGRTEKMIKHILGDHKRQKRKILLCVTNELEHPFFHNPLVEFAKLQSMTQDEELTRVAVAKADRIIVDCDNDDQTFTCALKLSSLVKDGCHISANFSDDTKIEMLNRYTKNIESNSSKTAEILVRSMQDPGSSRLQEEMMSTLTGNTQFSTQMPLDIATHKFGDLFFHLKQYHNAILLAVAEDRIGVKMHLNPSNDFSVMPGQVLHYVSNERIIADEIEWAKIAVRELL</sequence>
<name>A0A2S7USA4_9GAMM</name>
<dbReference type="EMBL" id="MSCH01000003">
    <property type="protein sequence ID" value="PQJ52874.1"/>
    <property type="molecule type" value="Genomic_DNA"/>
</dbReference>
<keyword evidence="1" id="KW-0472">Membrane</keyword>
<dbReference type="InterPro" id="IPR013099">
    <property type="entry name" value="K_chnl_dom"/>
</dbReference>
<dbReference type="Pfam" id="PF07885">
    <property type="entry name" value="Ion_trans_2"/>
    <property type="match status" value="1"/>
</dbReference>
<proteinExistence type="predicted"/>
<feature type="transmembrane region" description="Helical" evidence="1">
    <location>
        <begin position="76"/>
        <end position="97"/>
    </location>
</feature>
<keyword evidence="1" id="KW-1133">Transmembrane helix</keyword>
<accession>A0A2S7USA4</accession>
<dbReference type="SUPFAM" id="SSF81324">
    <property type="entry name" value="Voltage-gated potassium channels"/>
    <property type="match status" value="1"/>
</dbReference>
<evidence type="ECO:0000313" key="4">
    <source>
        <dbReference type="Proteomes" id="UP000239007"/>
    </source>
</evidence>
<organism evidence="3 4">
    <name type="scientific">Psychrosphaera saromensis</name>
    <dbReference type="NCBI Taxonomy" id="716813"/>
    <lineage>
        <taxon>Bacteria</taxon>
        <taxon>Pseudomonadati</taxon>
        <taxon>Pseudomonadota</taxon>
        <taxon>Gammaproteobacteria</taxon>
        <taxon>Alteromonadales</taxon>
        <taxon>Pseudoalteromonadaceae</taxon>
        <taxon>Psychrosphaera</taxon>
    </lineage>
</organism>
<keyword evidence="3" id="KW-0813">Transport</keyword>
<dbReference type="Gene3D" id="1.10.287.70">
    <property type="match status" value="1"/>
</dbReference>
<dbReference type="AlphaFoldDB" id="A0A2S7USA4"/>
<keyword evidence="3" id="KW-0406">Ion transport</keyword>
<protein>
    <submittedName>
        <fullName evidence="3">Potassium channel protein</fullName>
    </submittedName>
</protein>
<reference evidence="3 4" key="1">
    <citation type="submission" date="2016-12" db="EMBL/GenBank/DDBJ databases">
        <title>Diversity of luminous bacteria.</title>
        <authorList>
            <person name="Yoshizawa S."/>
            <person name="Kogure K."/>
        </authorList>
    </citation>
    <scope>NUCLEOTIDE SEQUENCE [LARGE SCALE GENOMIC DNA]</scope>
    <source>
        <strain evidence="3 4">SA4-48</strain>
    </source>
</reference>
<dbReference type="Proteomes" id="UP000239007">
    <property type="component" value="Unassembled WGS sequence"/>
</dbReference>
<keyword evidence="3" id="KW-0407">Ion channel</keyword>
<dbReference type="InterPro" id="IPR050721">
    <property type="entry name" value="Trk_Ktr_HKT_K-transport"/>
</dbReference>